<evidence type="ECO:0000313" key="2">
    <source>
        <dbReference type="Proteomes" id="UP000254052"/>
    </source>
</evidence>
<dbReference type="AlphaFoldDB" id="A0A377A9G7"/>
<accession>A0A377A9G7</accession>
<organism evidence="1 2">
    <name type="scientific">Escherichia coli</name>
    <dbReference type="NCBI Taxonomy" id="562"/>
    <lineage>
        <taxon>Bacteria</taxon>
        <taxon>Pseudomonadati</taxon>
        <taxon>Pseudomonadota</taxon>
        <taxon>Gammaproteobacteria</taxon>
        <taxon>Enterobacterales</taxon>
        <taxon>Enterobacteriaceae</taxon>
        <taxon>Escherichia</taxon>
    </lineage>
</organism>
<evidence type="ECO:0000313" key="1">
    <source>
        <dbReference type="EMBL" id="STL00680.1"/>
    </source>
</evidence>
<name>A0A377A9G7_ECOLX</name>
<gene>
    <name evidence="1" type="primary">agaE</name>
    <name evidence="1" type="ORF">NCTC9962_00483</name>
</gene>
<proteinExistence type="predicted"/>
<reference evidence="1 2" key="1">
    <citation type="submission" date="2018-06" db="EMBL/GenBank/DDBJ databases">
        <authorList>
            <consortium name="Pathogen Informatics"/>
            <person name="Doyle S."/>
        </authorList>
    </citation>
    <scope>NUCLEOTIDE SEQUENCE [LARGE SCALE GENOMIC DNA]</scope>
    <source>
        <strain evidence="1 2">NCTC9962</strain>
    </source>
</reference>
<sequence>MASNQTTLPNVSENEETLLTGVNENVYEDQSIGAELTKKRYQPRRLAFHAVTSVF</sequence>
<dbReference type="EMBL" id="UGED01000002">
    <property type="protein sequence ID" value="STL00680.1"/>
    <property type="molecule type" value="Genomic_DNA"/>
</dbReference>
<protein>
    <submittedName>
        <fullName evidence="1">AgaE protein</fullName>
    </submittedName>
</protein>
<dbReference type="Proteomes" id="UP000254052">
    <property type="component" value="Unassembled WGS sequence"/>
</dbReference>